<reference evidence="2" key="1">
    <citation type="journal article" date="2014" name="Front. Microbiol.">
        <title>High frequency of phylogenetically diverse reductive dehalogenase-homologous genes in deep subseafloor sedimentary metagenomes.</title>
        <authorList>
            <person name="Kawai M."/>
            <person name="Futagami T."/>
            <person name="Toyoda A."/>
            <person name="Takaki Y."/>
            <person name="Nishi S."/>
            <person name="Hori S."/>
            <person name="Arai W."/>
            <person name="Tsubouchi T."/>
            <person name="Morono Y."/>
            <person name="Uchiyama I."/>
            <person name="Ito T."/>
            <person name="Fujiyama A."/>
            <person name="Inagaki F."/>
            <person name="Takami H."/>
        </authorList>
    </citation>
    <scope>NUCLEOTIDE SEQUENCE</scope>
    <source>
        <strain evidence="2">Expedition CK06-06</strain>
    </source>
</reference>
<dbReference type="PROSITE" id="PS50067">
    <property type="entry name" value="KINESIN_MOTOR_2"/>
    <property type="match status" value="1"/>
</dbReference>
<dbReference type="GO" id="GO:0007018">
    <property type="term" value="P:microtubule-based movement"/>
    <property type="evidence" value="ECO:0007669"/>
    <property type="project" value="InterPro"/>
</dbReference>
<name>X1EPV4_9ZZZZ</name>
<feature type="non-terminal residue" evidence="2">
    <location>
        <position position="34"/>
    </location>
</feature>
<comment type="caution">
    <text evidence="2">The sequence shown here is derived from an EMBL/GenBank/DDBJ whole genome shotgun (WGS) entry which is preliminary data.</text>
</comment>
<gene>
    <name evidence="2" type="ORF">S01H4_67370</name>
</gene>
<dbReference type="GO" id="GO:0008017">
    <property type="term" value="F:microtubule binding"/>
    <property type="evidence" value="ECO:0007669"/>
    <property type="project" value="InterPro"/>
</dbReference>
<dbReference type="EMBL" id="BART01042340">
    <property type="protein sequence ID" value="GAH22370.1"/>
    <property type="molecule type" value="Genomic_DNA"/>
</dbReference>
<evidence type="ECO:0000313" key="2">
    <source>
        <dbReference type="EMBL" id="GAH22370.1"/>
    </source>
</evidence>
<dbReference type="AlphaFoldDB" id="X1EPV4"/>
<dbReference type="InterPro" id="IPR001752">
    <property type="entry name" value="Kinesin_motor_dom"/>
</dbReference>
<dbReference type="GO" id="GO:0005524">
    <property type="term" value="F:ATP binding"/>
    <property type="evidence" value="ECO:0007669"/>
    <property type="project" value="InterPro"/>
</dbReference>
<feature type="non-terminal residue" evidence="2">
    <location>
        <position position="1"/>
    </location>
</feature>
<sequence>TPSQIHSPEQMLVLVDVSTRNRATAATEMNKYSS</sequence>
<dbReference type="GO" id="GO:0003777">
    <property type="term" value="F:microtubule motor activity"/>
    <property type="evidence" value="ECO:0007669"/>
    <property type="project" value="InterPro"/>
</dbReference>
<proteinExistence type="predicted"/>
<feature type="domain" description="Kinesin motor" evidence="1">
    <location>
        <begin position="1"/>
        <end position="34"/>
    </location>
</feature>
<protein>
    <recommendedName>
        <fullName evidence="1">Kinesin motor domain-containing protein</fullName>
    </recommendedName>
</protein>
<evidence type="ECO:0000259" key="1">
    <source>
        <dbReference type="PROSITE" id="PS50067"/>
    </source>
</evidence>
<accession>X1EPV4</accession>
<organism evidence="2">
    <name type="scientific">marine sediment metagenome</name>
    <dbReference type="NCBI Taxonomy" id="412755"/>
    <lineage>
        <taxon>unclassified sequences</taxon>
        <taxon>metagenomes</taxon>
        <taxon>ecological metagenomes</taxon>
    </lineage>
</organism>